<keyword evidence="2" id="KW-1185">Reference proteome</keyword>
<sequence length="429" mass="48017">MVLGDDLTQAPASGLVLIDVTTLIGAEDYITSQNRRSRPQDPFARQCFVELVQSLVFMERTYVPHPTLPNPRPEDFGSLPRLLQALMRRDLVHPLLLDAHQWTVAQSDETAALLDLTTSVGTGSIIQFIDQALICDSIGYSTRTSLSARLTEWARFQAAQVRVSGHHHARINTGDGIESDAFGEWARSAAVVLHRALQPVAPPGEGKYLMATLARGLRYQARAEAATLCYQPHPIRRDFSVTFDLNRRGVDRSLVLEVIKAVRGIHDSIAQAAGQIESVRVRLLEFELPLLGGRLWRDGETAKRGDQEWIEVVADRIERYREAAADLRAAVASCVTEEDHLRLARDIEGVRNSLLETLGFRRTETSPLERELVDGVASVTRSITGLPVVSGLYFGTREMAKGVVRRFRGRPFEQFLYREFVRAWKLTEP</sequence>
<proteinExistence type="predicted"/>
<reference evidence="1" key="1">
    <citation type="submission" date="2022-12" db="EMBL/GenBank/DDBJ databases">
        <title>New Phytohabitans aurantiacus sp. RD004123 nov., an actinomycete isolated from soil.</title>
        <authorList>
            <person name="Triningsih D.W."/>
            <person name="Harunari E."/>
            <person name="Igarashi Y."/>
        </authorList>
    </citation>
    <scope>NUCLEOTIDE SEQUENCE</scope>
    <source>
        <strain evidence="1">RD004123</strain>
    </source>
</reference>
<dbReference type="Proteomes" id="UP001144280">
    <property type="component" value="Unassembled WGS sequence"/>
</dbReference>
<dbReference type="EMBL" id="BSDI01000010">
    <property type="protein sequence ID" value="GLH97447.1"/>
    <property type="molecule type" value="Genomic_DNA"/>
</dbReference>
<evidence type="ECO:0000313" key="1">
    <source>
        <dbReference type="EMBL" id="GLH97447.1"/>
    </source>
</evidence>
<accession>A0ABQ5QTW0</accession>
<dbReference type="RefSeq" id="WP_281895333.1">
    <property type="nucleotide sequence ID" value="NZ_BSDI01000010.1"/>
</dbReference>
<organism evidence="1 2">
    <name type="scientific">Phytohabitans aurantiacus</name>
    <dbReference type="NCBI Taxonomy" id="3016789"/>
    <lineage>
        <taxon>Bacteria</taxon>
        <taxon>Bacillati</taxon>
        <taxon>Actinomycetota</taxon>
        <taxon>Actinomycetes</taxon>
        <taxon>Micromonosporales</taxon>
        <taxon>Micromonosporaceae</taxon>
    </lineage>
</organism>
<comment type="caution">
    <text evidence="1">The sequence shown here is derived from an EMBL/GenBank/DDBJ whole genome shotgun (WGS) entry which is preliminary data.</text>
</comment>
<name>A0ABQ5QTW0_9ACTN</name>
<protein>
    <submittedName>
        <fullName evidence="1">Uncharacterized protein</fullName>
    </submittedName>
</protein>
<evidence type="ECO:0000313" key="2">
    <source>
        <dbReference type="Proteomes" id="UP001144280"/>
    </source>
</evidence>
<gene>
    <name evidence="1" type="ORF">Pa4123_27220</name>
</gene>